<dbReference type="Pfam" id="PF03631">
    <property type="entry name" value="Virul_fac_BrkB"/>
    <property type="match status" value="1"/>
</dbReference>
<dbReference type="RefSeq" id="WP_241448190.1">
    <property type="nucleotide sequence ID" value="NZ_JAKZHW010000002.1"/>
</dbReference>
<keyword evidence="4 7" id="KW-1133">Transmembrane helix</keyword>
<dbReference type="InterPro" id="IPR017039">
    <property type="entry name" value="Virul_fac_BrkB"/>
</dbReference>
<evidence type="ECO:0000256" key="5">
    <source>
        <dbReference type="ARBA" id="ARBA00023136"/>
    </source>
</evidence>
<keyword evidence="2" id="KW-1003">Cell membrane</keyword>
<keyword evidence="3 7" id="KW-0812">Transmembrane</keyword>
<keyword evidence="5 7" id="KW-0472">Membrane</keyword>
<keyword evidence="9" id="KW-1185">Reference proteome</keyword>
<evidence type="ECO:0000256" key="7">
    <source>
        <dbReference type="SAM" id="Phobius"/>
    </source>
</evidence>
<feature type="transmembrane region" description="Helical" evidence="7">
    <location>
        <begin position="59"/>
        <end position="81"/>
    </location>
</feature>
<feature type="transmembrane region" description="Helical" evidence="7">
    <location>
        <begin position="269"/>
        <end position="292"/>
    </location>
</feature>
<protein>
    <submittedName>
        <fullName evidence="8">YihY/virulence factor BrkB family protein</fullName>
    </submittedName>
</protein>
<feature type="transmembrane region" description="Helical" evidence="7">
    <location>
        <begin position="206"/>
        <end position="228"/>
    </location>
</feature>
<organism evidence="8 9">
    <name type="scientific">Sphingomonas telluris</name>
    <dbReference type="NCBI Taxonomy" id="2907998"/>
    <lineage>
        <taxon>Bacteria</taxon>
        <taxon>Pseudomonadati</taxon>
        <taxon>Pseudomonadota</taxon>
        <taxon>Alphaproteobacteria</taxon>
        <taxon>Sphingomonadales</taxon>
        <taxon>Sphingomonadaceae</taxon>
        <taxon>Sphingomonas</taxon>
    </lineage>
</organism>
<evidence type="ECO:0000256" key="1">
    <source>
        <dbReference type="ARBA" id="ARBA00004651"/>
    </source>
</evidence>
<evidence type="ECO:0000256" key="6">
    <source>
        <dbReference type="SAM" id="MobiDB-lite"/>
    </source>
</evidence>
<feature type="transmembrane region" description="Helical" evidence="7">
    <location>
        <begin position="121"/>
        <end position="140"/>
    </location>
</feature>
<name>A0ABS9VQT1_9SPHN</name>
<feature type="region of interest" description="Disordered" evidence="6">
    <location>
        <begin position="318"/>
        <end position="344"/>
    </location>
</feature>
<evidence type="ECO:0000313" key="9">
    <source>
        <dbReference type="Proteomes" id="UP001203058"/>
    </source>
</evidence>
<gene>
    <name evidence="8" type="ORF">LZ016_14625</name>
</gene>
<feature type="transmembrane region" description="Helical" evidence="7">
    <location>
        <begin position="240"/>
        <end position="257"/>
    </location>
</feature>
<dbReference type="PANTHER" id="PTHR30213:SF0">
    <property type="entry name" value="UPF0761 MEMBRANE PROTEIN YIHY"/>
    <property type="match status" value="1"/>
</dbReference>
<dbReference type="PANTHER" id="PTHR30213">
    <property type="entry name" value="INNER MEMBRANE PROTEIN YHJD"/>
    <property type="match status" value="1"/>
</dbReference>
<feature type="compositionally biased region" description="Acidic residues" evidence="6">
    <location>
        <begin position="322"/>
        <end position="331"/>
    </location>
</feature>
<evidence type="ECO:0000256" key="4">
    <source>
        <dbReference type="ARBA" id="ARBA00022989"/>
    </source>
</evidence>
<dbReference type="Proteomes" id="UP001203058">
    <property type="component" value="Unassembled WGS sequence"/>
</dbReference>
<feature type="compositionally biased region" description="Basic and acidic residues" evidence="6">
    <location>
        <begin position="332"/>
        <end position="344"/>
    </location>
</feature>
<feature type="transmembrane region" description="Helical" evidence="7">
    <location>
        <begin position="161"/>
        <end position="186"/>
    </location>
</feature>
<dbReference type="NCBIfam" id="TIGR00765">
    <property type="entry name" value="yihY_not_rbn"/>
    <property type="match status" value="1"/>
</dbReference>
<evidence type="ECO:0000256" key="2">
    <source>
        <dbReference type="ARBA" id="ARBA00022475"/>
    </source>
</evidence>
<accession>A0ABS9VQT1</accession>
<reference evidence="8 9" key="1">
    <citation type="submission" date="2022-03" db="EMBL/GenBank/DDBJ databases">
        <authorList>
            <person name="Jo J.-H."/>
            <person name="Im W.-T."/>
        </authorList>
    </citation>
    <scope>NUCLEOTIDE SEQUENCE [LARGE SCALE GENOMIC DNA]</scope>
    <source>
        <strain evidence="8 9">SM33</strain>
    </source>
</reference>
<comment type="subcellular location">
    <subcellularLocation>
        <location evidence="1">Cell membrane</location>
        <topology evidence="1">Multi-pass membrane protein</topology>
    </subcellularLocation>
</comment>
<proteinExistence type="predicted"/>
<sequence>MQDHSPLAPEERRKRAASLRAAFGRDVAEKLRPHTHPIEVMKRVAVGVYNDGFIHAGNLAYLSLLALFPFFILAAAVAQILDQSDAAHKTVITVLAQLPPAVADVLQEPVLEVLTARTGPLLWIGAIVALWTVGSFIETIRDILRRAYGVRFCAPFWEYRLASMALIVGAVILLLFALAASVVLSSVQRAVEAWIPLAQDVSDTLALYRVIPAVALYCTIYFIFYLLTPLRYRRRGCRKWPGALLITSWWLLTAELLPKAIGLLGGYSLTYGSLAGVMIVLIFFYMVGLGVVMGAELNAALAEAGATALKGEIYSGPYTDQLDVEEPQPGEDVERMPEKEGPQL</sequence>
<comment type="caution">
    <text evidence="8">The sequence shown here is derived from an EMBL/GenBank/DDBJ whole genome shotgun (WGS) entry which is preliminary data.</text>
</comment>
<evidence type="ECO:0000313" key="8">
    <source>
        <dbReference type="EMBL" id="MCH8617330.1"/>
    </source>
</evidence>
<evidence type="ECO:0000256" key="3">
    <source>
        <dbReference type="ARBA" id="ARBA00022692"/>
    </source>
</evidence>
<dbReference type="EMBL" id="JAKZHW010000002">
    <property type="protein sequence ID" value="MCH8617330.1"/>
    <property type="molecule type" value="Genomic_DNA"/>
</dbReference>